<proteinExistence type="predicted"/>
<dbReference type="AlphaFoldDB" id="A0A8E0RPU9"/>
<evidence type="ECO:0000313" key="2">
    <source>
        <dbReference type="EMBL" id="KAA0184767.1"/>
    </source>
</evidence>
<feature type="compositionally biased region" description="Low complexity" evidence="1">
    <location>
        <begin position="120"/>
        <end position="132"/>
    </location>
</feature>
<evidence type="ECO:0000313" key="3">
    <source>
        <dbReference type="Proteomes" id="UP000728185"/>
    </source>
</evidence>
<accession>A0A8E0RPU9</accession>
<comment type="caution">
    <text evidence="2">The sequence shown here is derived from an EMBL/GenBank/DDBJ whole genome shotgun (WGS) entry which is preliminary data.</text>
</comment>
<evidence type="ECO:0000256" key="1">
    <source>
        <dbReference type="SAM" id="MobiDB-lite"/>
    </source>
</evidence>
<feature type="region of interest" description="Disordered" evidence="1">
    <location>
        <begin position="97"/>
        <end position="132"/>
    </location>
</feature>
<sequence length="320" mass="35479">YPVECIPQSEYEPLYAWVFARSGLLLAPLVSEHWDQRRPWANRHISVFCPVALQADYLEGLVHKSQLRNQAKSQTCLNDLFSTLYWIWGQTSGPDPTRNSSDAISLPRANPCGSQPELDLSSTLGSTSSRGGLPIPIGGYGNHATEKEDFENFDNGPCSVPADGFFGSTKRRVIPPRRRKTITGLQWTKNSTNNTTESQSGSPIISPKLNGWFKSNTLLQNGAGRTPLTTSQDTLATSPSQQALPRWRPWAPQVASQASPNDLNSQDRSYANQLTTGQSHSIQHLRVLVMDEANNQMQCHSYPLRPNLTVNELCKFLANT</sequence>
<organism evidence="2 3">
    <name type="scientific">Fasciolopsis buskii</name>
    <dbReference type="NCBI Taxonomy" id="27845"/>
    <lineage>
        <taxon>Eukaryota</taxon>
        <taxon>Metazoa</taxon>
        <taxon>Spiralia</taxon>
        <taxon>Lophotrochozoa</taxon>
        <taxon>Platyhelminthes</taxon>
        <taxon>Trematoda</taxon>
        <taxon>Digenea</taxon>
        <taxon>Plagiorchiida</taxon>
        <taxon>Echinostomata</taxon>
        <taxon>Echinostomatoidea</taxon>
        <taxon>Fasciolidae</taxon>
        <taxon>Fasciolopsis</taxon>
    </lineage>
</organism>
<gene>
    <name evidence="2" type="ORF">FBUS_00743</name>
</gene>
<reference evidence="2" key="1">
    <citation type="submission" date="2019-05" db="EMBL/GenBank/DDBJ databases">
        <title>Annotation for the trematode Fasciolopsis buski.</title>
        <authorList>
            <person name="Choi Y.-J."/>
        </authorList>
    </citation>
    <scope>NUCLEOTIDE SEQUENCE</scope>
    <source>
        <strain evidence="2">HT</strain>
        <tissue evidence="2">Whole worm</tissue>
    </source>
</reference>
<dbReference type="Proteomes" id="UP000728185">
    <property type="component" value="Unassembled WGS sequence"/>
</dbReference>
<dbReference type="OrthoDB" id="21085at2759"/>
<protein>
    <submittedName>
        <fullName evidence="2">Uncharacterized protein</fullName>
    </submittedName>
</protein>
<feature type="compositionally biased region" description="Polar residues" evidence="1">
    <location>
        <begin position="227"/>
        <end position="243"/>
    </location>
</feature>
<feature type="non-terminal residue" evidence="2">
    <location>
        <position position="320"/>
    </location>
</feature>
<keyword evidence="3" id="KW-1185">Reference proteome</keyword>
<name>A0A8E0RPU9_9TREM</name>
<dbReference type="EMBL" id="LUCM01010929">
    <property type="protein sequence ID" value="KAA0184767.1"/>
    <property type="molecule type" value="Genomic_DNA"/>
</dbReference>
<feature type="region of interest" description="Disordered" evidence="1">
    <location>
        <begin position="220"/>
        <end position="247"/>
    </location>
</feature>